<sequence length="113" mass="12792">MILDNLSQNEAQAAIKAIEETKQANLVIEQENYAKWFDIAILPILQDFSEMTSSVLEVEKPGKTHIVITIKNEQGLDITENCKMMKYALAFANHIGIDSNGGMMILILIFDYW</sequence>
<name>A0A3E2NCQ8_9FIRM</name>
<evidence type="ECO:0000313" key="1">
    <source>
        <dbReference type="EMBL" id="RFZ78807.1"/>
    </source>
</evidence>
<dbReference type="EMBL" id="QOHO01000031">
    <property type="protein sequence ID" value="RFZ78807.1"/>
    <property type="molecule type" value="Genomic_DNA"/>
</dbReference>
<dbReference type="OrthoDB" id="2056110at2"/>
<protein>
    <submittedName>
        <fullName evidence="1">Uncharacterized protein</fullName>
    </submittedName>
</protein>
<dbReference type="RefSeq" id="WP_117417233.1">
    <property type="nucleotide sequence ID" value="NZ_QOHO01000031.1"/>
</dbReference>
<dbReference type="Proteomes" id="UP000260680">
    <property type="component" value="Unassembled WGS sequence"/>
</dbReference>
<comment type="caution">
    <text evidence="1">The sequence shown here is derived from an EMBL/GenBank/DDBJ whole genome shotgun (WGS) entry which is preliminary data.</text>
</comment>
<organism evidence="1 2">
    <name type="scientific">Lacrimispora amygdalina</name>
    <dbReference type="NCBI Taxonomy" id="253257"/>
    <lineage>
        <taxon>Bacteria</taxon>
        <taxon>Bacillati</taxon>
        <taxon>Bacillota</taxon>
        <taxon>Clostridia</taxon>
        <taxon>Lachnospirales</taxon>
        <taxon>Lachnospiraceae</taxon>
        <taxon>Lacrimispora</taxon>
    </lineage>
</organism>
<evidence type="ECO:0000313" key="2">
    <source>
        <dbReference type="Proteomes" id="UP000260680"/>
    </source>
</evidence>
<proteinExistence type="predicted"/>
<accession>A0A3E2NCQ8</accession>
<gene>
    <name evidence="1" type="ORF">DS742_11915</name>
</gene>
<reference evidence="1 2" key="1">
    <citation type="submission" date="2018-07" db="EMBL/GenBank/DDBJ databases">
        <title>New species, Clostridium PI-S10-A1B.</title>
        <authorList>
            <person name="Krishna G."/>
            <person name="Summeta K."/>
            <person name="Shikha S."/>
            <person name="Prabhu P.B."/>
            <person name="Suresh K."/>
        </authorList>
    </citation>
    <scope>NUCLEOTIDE SEQUENCE [LARGE SCALE GENOMIC DNA]</scope>
    <source>
        <strain evidence="1 2">PI-S10-A1B</strain>
    </source>
</reference>
<dbReference type="AlphaFoldDB" id="A0A3E2NCQ8"/>